<accession>A0A1U7LUT9</accession>
<dbReference type="STRING" id="1198029.A0A1U7LUT9"/>
<feature type="binding site" evidence="1">
    <location>
        <position position="149"/>
    </location>
    <ligand>
        <name>Zn(2+)</name>
        <dbReference type="ChEBI" id="CHEBI:29105"/>
    </ligand>
</feature>
<evidence type="ECO:0000313" key="4">
    <source>
        <dbReference type="Proteomes" id="UP000186594"/>
    </source>
</evidence>
<dbReference type="EMBL" id="LXFE01000183">
    <property type="protein sequence ID" value="OLL26440.1"/>
    <property type="molecule type" value="Genomic_DNA"/>
</dbReference>
<evidence type="ECO:0000256" key="2">
    <source>
        <dbReference type="SAM" id="MobiDB-lite"/>
    </source>
</evidence>
<name>A0A1U7LUT9_NEOID</name>
<reference evidence="3 4" key="1">
    <citation type="submission" date="2016-04" db="EMBL/GenBank/DDBJ databases">
        <title>Evolutionary innovation and constraint leading to complex multicellularity in the Ascomycota.</title>
        <authorList>
            <person name="Cisse O."/>
            <person name="Nguyen A."/>
            <person name="Hewitt D.A."/>
            <person name="Jedd G."/>
            <person name="Stajich J.E."/>
        </authorList>
    </citation>
    <scope>NUCLEOTIDE SEQUENCE [LARGE SCALE GENOMIC DNA]</scope>
    <source>
        <strain evidence="3 4">DAH-3</strain>
    </source>
</reference>
<dbReference type="PANTHER" id="PTHR22599">
    <property type="entry name" value="MPS ONE BINDER KINASE ACTIVATOR-LIKE MOB"/>
    <property type="match status" value="1"/>
</dbReference>
<keyword evidence="1" id="KW-0862">Zinc</keyword>
<evidence type="ECO:0000313" key="3">
    <source>
        <dbReference type="EMBL" id="OLL26440.1"/>
    </source>
</evidence>
<feature type="binding site" evidence="1">
    <location>
        <position position="224"/>
    </location>
    <ligand>
        <name>Zn(2+)</name>
        <dbReference type="ChEBI" id="CHEBI:29105"/>
    </ligand>
</feature>
<dbReference type="SUPFAM" id="SSF101152">
    <property type="entry name" value="Mob1/phocein"/>
    <property type="match status" value="1"/>
</dbReference>
<gene>
    <name evidence="3" type="ORF">NEOLI_001275</name>
</gene>
<dbReference type="InterPro" id="IPR005301">
    <property type="entry name" value="MOB_kinase_act_fam"/>
</dbReference>
<feature type="compositionally biased region" description="Basic and acidic residues" evidence="2">
    <location>
        <begin position="327"/>
        <end position="337"/>
    </location>
</feature>
<keyword evidence="1" id="KW-0479">Metal-binding</keyword>
<feature type="region of interest" description="Disordered" evidence="2">
    <location>
        <begin position="1"/>
        <end position="57"/>
    </location>
</feature>
<dbReference type="Gene3D" id="1.20.140.30">
    <property type="entry name" value="MOB kinase activator"/>
    <property type="match status" value="1"/>
</dbReference>
<comment type="caution">
    <text evidence="3">The sequence shown here is derived from an EMBL/GenBank/DDBJ whole genome shotgun (WGS) entry which is preliminary data.</text>
</comment>
<dbReference type="SMART" id="SM01388">
    <property type="entry name" value="Mob1_phocein"/>
    <property type="match status" value="1"/>
</dbReference>
<sequence>MTAMERSVPSFELKQSPPPSSEDYGSDSAPADLQSISDATEPIPSFSAAPDPSKKSVRRIRIGAKAEDMHPPKPVPLSEIESAYQLEEYLASKLEATDLHNLTRAQANELARTPEGVEQNIWIYEWIRRLSLDLNALIVALLTDPINPCTSQRCPEMRASEWQYLCAVHEQPKECCAIDYMLHTLENATSVLCSRQFPSRLSVPAGSVRHFGSIMRRLYRIFAHAYFEHQDSFWSVEHESALYKRFMAISEMCLSSIHNIFCLSPDDLIPSDLVTLPSDALETSTEKVKQENIQVLTDDHWVEGYQEGDVPDSISDPVNYVDTVMQEKELDKEKPQEGEIADEGDEEIRQ</sequence>
<organism evidence="3 4">
    <name type="scientific">Neolecta irregularis (strain DAH-3)</name>
    <dbReference type="NCBI Taxonomy" id="1198029"/>
    <lineage>
        <taxon>Eukaryota</taxon>
        <taxon>Fungi</taxon>
        <taxon>Dikarya</taxon>
        <taxon>Ascomycota</taxon>
        <taxon>Taphrinomycotina</taxon>
        <taxon>Neolectales</taxon>
        <taxon>Neolectaceae</taxon>
        <taxon>Neolecta</taxon>
    </lineage>
</organism>
<dbReference type="Proteomes" id="UP000186594">
    <property type="component" value="Unassembled WGS sequence"/>
</dbReference>
<protein>
    <submittedName>
        <fullName evidence="3">MOB-like protein phocein</fullName>
    </submittedName>
</protein>
<feature type="region of interest" description="Disordered" evidence="2">
    <location>
        <begin position="327"/>
        <end position="350"/>
    </location>
</feature>
<dbReference type="Pfam" id="PF03637">
    <property type="entry name" value="Mob1_phocein"/>
    <property type="match status" value="1"/>
</dbReference>
<dbReference type="OrthoDB" id="10262609at2759"/>
<proteinExistence type="predicted"/>
<dbReference type="AlphaFoldDB" id="A0A1U7LUT9"/>
<evidence type="ECO:0000256" key="1">
    <source>
        <dbReference type="PIRSR" id="PIRSR605301-1"/>
    </source>
</evidence>
<feature type="binding site" evidence="1">
    <location>
        <position position="229"/>
    </location>
    <ligand>
        <name>Zn(2+)</name>
        <dbReference type="ChEBI" id="CHEBI:29105"/>
    </ligand>
</feature>
<dbReference type="InterPro" id="IPR036703">
    <property type="entry name" value="MOB_kinase_act_sf"/>
</dbReference>
<feature type="binding site" evidence="1">
    <location>
        <position position="154"/>
    </location>
    <ligand>
        <name>Zn(2+)</name>
        <dbReference type="ChEBI" id="CHEBI:29105"/>
    </ligand>
</feature>
<keyword evidence="4" id="KW-1185">Reference proteome</keyword>
<feature type="compositionally biased region" description="Acidic residues" evidence="2">
    <location>
        <begin position="339"/>
        <end position="350"/>
    </location>
</feature>